<evidence type="ECO:0000256" key="4">
    <source>
        <dbReference type="ARBA" id="ARBA00016961"/>
    </source>
</evidence>
<dbReference type="PANTHER" id="PTHR22912">
    <property type="entry name" value="DISULFIDE OXIDOREDUCTASE"/>
    <property type="match status" value="1"/>
</dbReference>
<keyword evidence="7 14" id="KW-0274">FAD</keyword>
<keyword evidence="11 16" id="KW-0676">Redox-active center</keyword>
<feature type="binding site" evidence="14">
    <location>
        <begin position="187"/>
        <end position="194"/>
    </location>
    <ligand>
        <name>NAD(+)</name>
        <dbReference type="ChEBI" id="CHEBI:57540"/>
    </ligand>
</feature>
<feature type="domain" description="FAD/NAD(P)-binding" evidence="18">
    <location>
        <begin position="6"/>
        <end position="334"/>
    </location>
</feature>
<dbReference type="EC" id="1.8.1.4" evidence="3 16"/>
<dbReference type="SUPFAM" id="SSF51905">
    <property type="entry name" value="FAD/NAD(P)-binding domain"/>
    <property type="match status" value="1"/>
</dbReference>
<evidence type="ECO:0000256" key="12">
    <source>
        <dbReference type="ARBA" id="ARBA00049187"/>
    </source>
</evidence>
<dbReference type="InterPro" id="IPR050151">
    <property type="entry name" value="Class-I_Pyr_Nuc-Dis_Oxidored"/>
</dbReference>
<dbReference type="FunFam" id="3.30.390.30:FF:000001">
    <property type="entry name" value="Dihydrolipoyl dehydrogenase"/>
    <property type="match status" value="1"/>
</dbReference>
<dbReference type="InterPro" id="IPR036188">
    <property type="entry name" value="FAD/NAD-bd_sf"/>
</dbReference>
<evidence type="ECO:0000256" key="8">
    <source>
        <dbReference type="ARBA" id="ARBA00023002"/>
    </source>
</evidence>
<evidence type="ECO:0000256" key="16">
    <source>
        <dbReference type="RuleBase" id="RU003692"/>
    </source>
</evidence>
<dbReference type="PRINTS" id="PR00368">
    <property type="entry name" value="FADPNR"/>
</dbReference>
<feature type="binding site" evidence="14">
    <location>
        <position position="51"/>
    </location>
    <ligand>
        <name>FAD</name>
        <dbReference type="ChEBI" id="CHEBI:57692"/>
    </ligand>
</feature>
<gene>
    <name evidence="19" type="ORF">SAMN06295960_1632</name>
</gene>
<organism evidence="19 20">
    <name type="scientific">Paenibacillus aquistagni</name>
    <dbReference type="NCBI Taxonomy" id="1852522"/>
    <lineage>
        <taxon>Bacteria</taxon>
        <taxon>Bacillati</taxon>
        <taxon>Bacillota</taxon>
        <taxon>Bacilli</taxon>
        <taxon>Bacillales</taxon>
        <taxon>Paenibacillaceae</taxon>
        <taxon>Paenibacillus</taxon>
    </lineage>
</organism>
<evidence type="ECO:0000256" key="10">
    <source>
        <dbReference type="ARBA" id="ARBA00023157"/>
    </source>
</evidence>
<dbReference type="InterPro" id="IPR001100">
    <property type="entry name" value="Pyr_nuc-diS_OxRdtase"/>
</dbReference>
<dbReference type="InterPro" id="IPR023753">
    <property type="entry name" value="FAD/NAD-binding_dom"/>
</dbReference>
<evidence type="ECO:0000259" key="18">
    <source>
        <dbReference type="Pfam" id="PF07992"/>
    </source>
</evidence>
<keyword evidence="8 16" id="KW-0560">Oxidoreductase</keyword>
<keyword evidence="5" id="KW-0963">Cytoplasm</keyword>
<dbReference type="STRING" id="1852522.SAMN06295960_1632"/>
<accession>A0A1X7JIQ4</accession>
<dbReference type="Proteomes" id="UP000193834">
    <property type="component" value="Unassembled WGS sequence"/>
</dbReference>
<comment type="catalytic activity">
    <reaction evidence="12 16">
        <text>N(6)-[(R)-dihydrolipoyl]-L-lysyl-[protein] + NAD(+) = N(6)-[(R)-lipoyl]-L-lysyl-[protein] + NADH + H(+)</text>
        <dbReference type="Rhea" id="RHEA:15045"/>
        <dbReference type="Rhea" id="RHEA-COMP:10474"/>
        <dbReference type="Rhea" id="RHEA-COMP:10475"/>
        <dbReference type="ChEBI" id="CHEBI:15378"/>
        <dbReference type="ChEBI" id="CHEBI:57540"/>
        <dbReference type="ChEBI" id="CHEBI:57945"/>
        <dbReference type="ChEBI" id="CHEBI:83099"/>
        <dbReference type="ChEBI" id="CHEBI:83100"/>
        <dbReference type="EC" id="1.8.1.4"/>
    </reaction>
</comment>
<feature type="binding site" evidence="14">
    <location>
        <position position="114"/>
    </location>
    <ligand>
        <name>FAD</name>
        <dbReference type="ChEBI" id="CHEBI:57692"/>
    </ligand>
</feature>
<dbReference type="AlphaFoldDB" id="A0A1X7JIQ4"/>
<keyword evidence="9 14" id="KW-0520">NAD</keyword>
<evidence type="ECO:0000256" key="5">
    <source>
        <dbReference type="ARBA" id="ARBA00022490"/>
    </source>
</evidence>
<dbReference type="Pfam" id="PF02852">
    <property type="entry name" value="Pyr_redox_dim"/>
    <property type="match status" value="1"/>
</dbReference>
<comment type="miscellaneous">
    <text evidence="16">The active site is a redox-active disulfide bond.</text>
</comment>
<evidence type="ECO:0000256" key="13">
    <source>
        <dbReference type="PIRSR" id="PIRSR000350-2"/>
    </source>
</evidence>
<evidence type="ECO:0000256" key="15">
    <source>
        <dbReference type="PIRSR" id="PIRSR000350-4"/>
    </source>
</evidence>
<feature type="binding site" evidence="14">
    <location>
        <position position="279"/>
    </location>
    <ligand>
        <name>NAD(+)</name>
        <dbReference type="ChEBI" id="CHEBI:57540"/>
    </ligand>
</feature>
<dbReference type="SUPFAM" id="SSF55424">
    <property type="entry name" value="FAD/NAD-linked reductases, dimerisation (C-terminal) domain"/>
    <property type="match status" value="1"/>
</dbReference>
<dbReference type="InterPro" id="IPR016156">
    <property type="entry name" value="FAD/NAD-linked_Rdtase_dimer_sf"/>
</dbReference>
<dbReference type="InterPro" id="IPR006258">
    <property type="entry name" value="Lipoamide_DH"/>
</dbReference>
<evidence type="ECO:0000313" key="20">
    <source>
        <dbReference type="Proteomes" id="UP000193834"/>
    </source>
</evidence>
<evidence type="ECO:0000256" key="3">
    <source>
        <dbReference type="ARBA" id="ARBA00012608"/>
    </source>
</evidence>
<dbReference type="Gene3D" id="3.50.50.60">
    <property type="entry name" value="FAD/NAD(P)-binding domain"/>
    <property type="match status" value="2"/>
</dbReference>
<dbReference type="PROSITE" id="PS00076">
    <property type="entry name" value="PYRIDINE_REDOX_1"/>
    <property type="match status" value="1"/>
</dbReference>
<dbReference type="InterPro" id="IPR004099">
    <property type="entry name" value="Pyr_nucl-diS_OxRdtase_dimer"/>
</dbReference>
<feature type="domain" description="Pyridine nucleotide-disulphide oxidoreductase dimerisation" evidence="17">
    <location>
        <begin position="354"/>
        <end position="461"/>
    </location>
</feature>
<evidence type="ECO:0000256" key="14">
    <source>
        <dbReference type="PIRSR" id="PIRSR000350-3"/>
    </source>
</evidence>
<evidence type="ECO:0000256" key="9">
    <source>
        <dbReference type="ARBA" id="ARBA00023027"/>
    </source>
</evidence>
<feature type="binding site" evidence="14">
    <location>
        <position position="319"/>
    </location>
    <ligand>
        <name>FAD</name>
        <dbReference type="ChEBI" id="CHEBI:57692"/>
    </ligand>
</feature>
<dbReference type="GO" id="GO:0050660">
    <property type="term" value="F:flavin adenine dinucleotide binding"/>
    <property type="evidence" value="ECO:0007669"/>
    <property type="project" value="InterPro"/>
</dbReference>
<dbReference type="GO" id="GO:0004148">
    <property type="term" value="F:dihydrolipoyl dehydrogenase (NADH) activity"/>
    <property type="evidence" value="ECO:0007669"/>
    <property type="project" value="UniProtKB-EC"/>
</dbReference>
<dbReference type="NCBIfam" id="TIGR01350">
    <property type="entry name" value="lipoamide_DH"/>
    <property type="match status" value="1"/>
</dbReference>
<evidence type="ECO:0000256" key="6">
    <source>
        <dbReference type="ARBA" id="ARBA00022630"/>
    </source>
</evidence>
<dbReference type="PIRSF" id="PIRSF000350">
    <property type="entry name" value="Mercury_reductase_MerA"/>
    <property type="match status" value="1"/>
</dbReference>
<keyword evidence="20" id="KW-1185">Reference proteome</keyword>
<feature type="active site" description="Proton acceptor" evidence="13">
    <location>
        <position position="452"/>
    </location>
</feature>
<evidence type="ECO:0000259" key="17">
    <source>
        <dbReference type="Pfam" id="PF02852"/>
    </source>
</evidence>
<sequence>MTKQVDVAILGGGTGGYIAAIAAAQAGYSVVVIERDRLGGTCLHRGCIPSKSLLRSAEVLAQAKQSEAFGIHIEGIRVDFEAVQSRKQAIVDQLHRGVQYLMKKNNIEVIHGNGRVMGPSIFSPKSGSVAVELGDDEAITVVPKQLIIATGSRPRVIQGLEPDGDQIATSDEALEWTSLPKSAAIIGGGVIGVEWASLLHDFGVEVDLIEAGPRILPLEDADISREMEKLLKKKGIRIHTNANVEPEAVTKDEAGVHMIVGKQGEPVNIQAERVLVSIGRAANVDHLGLENTNVRVDKGVIQVNEFMQTHEPHIYAIGDCIGGLQLAHAASAEGLAAVKHINGEHGVQVVDTMIPKCIYSKPEAASIGYTEEEARKEGYELTVSKIPFSAIGKALVQGETDGFVKVIVDQKQNDVLGVHIIGPHATELIGEASLAKLLNASPWELGQMVHAHPTLSEIMSEVMLAVEGKALVI</sequence>
<dbReference type="Pfam" id="PF07992">
    <property type="entry name" value="Pyr_redox_2"/>
    <property type="match status" value="1"/>
</dbReference>
<evidence type="ECO:0000256" key="1">
    <source>
        <dbReference type="ARBA" id="ARBA00004496"/>
    </source>
</evidence>
<comment type="similarity">
    <text evidence="2 16">Belongs to the class-I pyridine nucleotide-disulfide oxidoreductase family.</text>
</comment>
<protein>
    <recommendedName>
        <fullName evidence="4 16">Dihydrolipoyl dehydrogenase</fullName>
        <ecNumber evidence="3 16">1.8.1.4</ecNumber>
    </recommendedName>
</protein>
<keyword evidence="14" id="KW-0547">Nucleotide-binding</keyword>
<dbReference type="OrthoDB" id="9800167at2"/>
<name>A0A1X7JIQ4_9BACL</name>
<comment type="subcellular location">
    <subcellularLocation>
        <location evidence="1">Cytoplasm</location>
    </subcellularLocation>
</comment>
<keyword evidence="6 16" id="KW-0285">Flavoprotein</keyword>
<keyword evidence="10" id="KW-1015">Disulfide bond</keyword>
<dbReference type="Gene3D" id="3.30.390.30">
    <property type="match status" value="1"/>
</dbReference>
<evidence type="ECO:0000256" key="11">
    <source>
        <dbReference type="ARBA" id="ARBA00023284"/>
    </source>
</evidence>
<reference evidence="19 20" key="1">
    <citation type="submission" date="2017-04" db="EMBL/GenBank/DDBJ databases">
        <authorList>
            <person name="Afonso C.L."/>
            <person name="Miller P.J."/>
            <person name="Scott M.A."/>
            <person name="Spackman E."/>
            <person name="Goraichik I."/>
            <person name="Dimitrov K.M."/>
            <person name="Suarez D.L."/>
            <person name="Swayne D.E."/>
        </authorList>
    </citation>
    <scope>NUCLEOTIDE SEQUENCE [LARGE SCALE GENOMIC DNA]</scope>
    <source>
        <strain evidence="19 20">11</strain>
    </source>
</reference>
<evidence type="ECO:0000256" key="2">
    <source>
        <dbReference type="ARBA" id="ARBA00007532"/>
    </source>
</evidence>
<dbReference type="GO" id="GO:0006103">
    <property type="term" value="P:2-oxoglutarate metabolic process"/>
    <property type="evidence" value="ECO:0007669"/>
    <property type="project" value="TreeGrafter"/>
</dbReference>
<proteinExistence type="inferred from homology"/>
<feature type="binding site" evidence="14">
    <location>
        <position position="210"/>
    </location>
    <ligand>
        <name>NAD(+)</name>
        <dbReference type="ChEBI" id="CHEBI:57540"/>
    </ligand>
</feature>
<dbReference type="GO" id="GO:0005737">
    <property type="term" value="C:cytoplasm"/>
    <property type="evidence" value="ECO:0007669"/>
    <property type="project" value="UniProtKB-SubCell"/>
</dbReference>
<comment type="cofactor">
    <cofactor evidence="14 16">
        <name>FAD</name>
        <dbReference type="ChEBI" id="CHEBI:57692"/>
    </cofactor>
    <text evidence="14 16">Binds 1 FAD per subunit.</text>
</comment>
<dbReference type="EMBL" id="FXAZ01000001">
    <property type="protein sequence ID" value="SMG27816.1"/>
    <property type="molecule type" value="Genomic_DNA"/>
</dbReference>
<feature type="disulfide bond" description="Redox-active" evidence="15">
    <location>
        <begin position="42"/>
        <end position="47"/>
    </location>
</feature>
<dbReference type="RefSeq" id="WP_085493750.1">
    <property type="nucleotide sequence ID" value="NZ_FXAZ01000001.1"/>
</dbReference>
<feature type="binding site" evidence="14">
    <location>
        <begin position="150"/>
        <end position="152"/>
    </location>
    <ligand>
        <name>FAD</name>
        <dbReference type="ChEBI" id="CHEBI:57692"/>
    </ligand>
</feature>
<dbReference type="InterPro" id="IPR012999">
    <property type="entry name" value="Pyr_OxRdtase_I_AS"/>
</dbReference>
<dbReference type="PRINTS" id="PR00411">
    <property type="entry name" value="PNDRDTASEI"/>
</dbReference>
<evidence type="ECO:0000256" key="7">
    <source>
        <dbReference type="ARBA" id="ARBA00022827"/>
    </source>
</evidence>
<evidence type="ECO:0000313" key="19">
    <source>
        <dbReference type="EMBL" id="SMG27816.1"/>
    </source>
</evidence>
<dbReference type="PANTHER" id="PTHR22912:SF217">
    <property type="entry name" value="DIHYDROLIPOYL DEHYDROGENASE"/>
    <property type="match status" value="1"/>
</dbReference>